<name>A0A9N9J9T8_9GLOM</name>
<comment type="caution">
    <text evidence="1">The sequence shown here is derived from an EMBL/GenBank/DDBJ whole genome shotgun (WGS) entry which is preliminary data.</text>
</comment>
<dbReference type="Proteomes" id="UP000789759">
    <property type="component" value="Unassembled WGS sequence"/>
</dbReference>
<gene>
    <name evidence="1" type="ORF">CPELLU_LOCUS15942</name>
</gene>
<accession>A0A9N9J9T8</accession>
<proteinExistence type="predicted"/>
<evidence type="ECO:0000313" key="1">
    <source>
        <dbReference type="EMBL" id="CAG8772385.1"/>
    </source>
</evidence>
<dbReference type="EMBL" id="CAJVQA010022144">
    <property type="protein sequence ID" value="CAG8772385.1"/>
    <property type="molecule type" value="Genomic_DNA"/>
</dbReference>
<evidence type="ECO:0000313" key="2">
    <source>
        <dbReference type="Proteomes" id="UP000789759"/>
    </source>
</evidence>
<organism evidence="1 2">
    <name type="scientific">Cetraspora pellucida</name>
    <dbReference type="NCBI Taxonomy" id="1433469"/>
    <lineage>
        <taxon>Eukaryota</taxon>
        <taxon>Fungi</taxon>
        <taxon>Fungi incertae sedis</taxon>
        <taxon>Mucoromycota</taxon>
        <taxon>Glomeromycotina</taxon>
        <taxon>Glomeromycetes</taxon>
        <taxon>Diversisporales</taxon>
        <taxon>Gigasporaceae</taxon>
        <taxon>Cetraspora</taxon>
    </lineage>
</organism>
<sequence length="154" mass="18036">MENLYESIFDISQISKTIEKQNEEIKNLIEKVIIAPNLNNAPNKIRHHWLVEIAKQNDNIKDINYSNNESISSISLIRFKLTCLYPKSFEFIFNEKINKINKALFKLGYTSSKRVTLAKQLLDEVAAHITVQTNNLLDKEHNLTLDKECYIKYY</sequence>
<keyword evidence="2" id="KW-1185">Reference proteome</keyword>
<protein>
    <submittedName>
        <fullName evidence="1">7394_t:CDS:1</fullName>
    </submittedName>
</protein>
<reference evidence="1" key="1">
    <citation type="submission" date="2021-06" db="EMBL/GenBank/DDBJ databases">
        <authorList>
            <person name="Kallberg Y."/>
            <person name="Tangrot J."/>
            <person name="Rosling A."/>
        </authorList>
    </citation>
    <scope>NUCLEOTIDE SEQUENCE</scope>
    <source>
        <strain evidence="1">FL966</strain>
    </source>
</reference>
<dbReference type="AlphaFoldDB" id="A0A9N9J9T8"/>